<evidence type="ECO:0000256" key="1">
    <source>
        <dbReference type="SAM" id="MobiDB-lite"/>
    </source>
</evidence>
<name>A0ABQ7DWI5_BRACR</name>
<dbReference type="Pfam" id="PF16211">
    <property type="entry name" value="Histone_H2A_C"/>
    <property type="match status" value="1"/>
</dbReference>
<protein>
    <recommendedName>
        <fullName evidence="2">Histone H2A C-terminal domain-containing protein</fullName>
    </recommendedName>
</protein>
<dbReference type="EMBL" id="QGKV02000649">
    <property type="protein sequence ID" value="KAF3581907.1"/>
    <property type="molecule type" value="Genomic_DNA"/>
</dbReference>
<dbReference type="InterPro" id="IPR032454">
    <property type="entry name" value="Histone_H2A_C"/>
</dbReference>
<organism evidence="3 4">
    <name type="scientific">Brassica cretica</name>
    <name type="common">Mustard</name>
    <dbReference type="NCBI Taxonomy" id="69181"/>
    <lineage>
        <taxon>Eukaryota</taxon>
        <taxon>Viridiplantae</taxon>
        <taxon>Streptophyta</taxon>
        <taxon>Embryophyta</taxon>
        <taxon>Tracheophyta</taxon>
        <taxon>Spermatophyta</taxon>
        <taxon>Magnoliopsida</taxon>
        <taxon>eudicotyledons</taxon>
        <taxon>Gunneridae</taxon>
        <taxon>Pentapetalae</taxon>
        <taxon>rosids</taxon>
        <taxon>malvids</taxon>
        <taxon>Brassicales</taxon>
        <taxon>Brassicaceae</taxon>
        <taxon>Brassiceae</taxon>
        <taxon>Brassica</taxon>
    </lineage>
</organism>
<feature type="region of interest" description="Disordered" evidence="1">
    <location>
        <begin position="71"/>
        <end position="130"/>
    </location>
</feature>
<feature type="domain" description="Histone H2A C-terminal" evidence="2">
    <location>
        <begin position="212"/>
        <end position="238"/>
    </location>
</feature>
<feature type="region of interest" description="Disordered" evidence="1">
    <location>
        <begin position="190"/>
        <end position="214"/>
    </location>
</feature>
<dbReference type="Proteomes" id="UP000266723">
    <property type="component" value="Unassembled WGS sequence"/>
</dbReference>
<proteinExistence type="predicted"/>
<evidence type="ECO:0000313" key="3">
    <source>
        <dbReference type="EMBL" id="KAF3581907.1"/>
    </source>
</evidence>
<keyword evidence="4" id="KW-1185">Reference proteome</keyword>
<evidence type="ECO:0000313" key="4">
    <source>
        <dbReference type="Proteomes" id="UP000266723"/>
    </source>
</evidence>
<reference evidence="3 4" key="1">
    <citation type="journal article" date="2020" name="BMC Genomics">
        <title>Intraspecific diversification of the crop wild relative Brassica cretica Lam. using demographic model selection.</title>
        <authorList>
            <person name="Kioukis A."/>
            <person name="Michalopoulou V.A."/>
            <person name="Briers L."/>
            <person name="Pirintsos S."/>
            <person name="Studholme D.J."/>
            <person name="Pavlidis P."/>
            <person name="Sarris P.F."/>
        </authorList>
    </citation>
    <scope>NUCLEOTIDE SEQUENCE [LARGE SCALE GENOMIC DNA]</scope>
    <source>
        <strain evidence="4">cv. PFS-1207/04</strain>
    </source>
</reference>
<feature type="compositionally biased region" description="Acidic residues" evidence="1">
    <location>
        <begin position="147"/>
        <end position="160"/>
    </location>
</feature>
<gene>
    <name evidence="3" type="ORF">DY000_02029010</name>
</gene>
<comment type="caution">
    <text evidence="3">The sequence shown here is derived from an EMBL/GenBank/DDBJ whole genome shotgun (WGS) entry which is preliminary data.</text>
</comment>
<feature type="region of interest" description="Disordered" evidence="1">
    <location>
        <begin position="146"/>
        <end position="176"/>
    </location>
</feature>
<sequence length="242" mass="26398">MGDEDGSQGEASTSQGEEGIIPAEHGIRSDERIAVETEKISDSNQSGVVEECEEVSPEGLKITKKVFEQTSETELKEDEMRTEVEEELGLESSALAEAQVETKADEEEEWRDVSPGKSSRSPKSKDNELKFGQVAILTNSRFSVLSAEEEEGEIVGDASEEGGIQKADNTSNSGVESMEIMEIKEKETVLPRQSLPRDSKIKHKVLGDRGDEEHNTLIKGTIGGGGVIPHIHKSFVNKITND</sequence>
<feature type="region of interest" description="Disordered" evidence="1">
    <location>
        <begin position="1"/>
        <end position="30"/>
    </location>
</feature>
<accession>A0ABQ7DWI5</accession>
<evidence type="ECO:0000259" key="2">
    <source>
        <dbReference type="Pfam" id="PF16211"/>
    </source>
</evidence>